<comment type="subcellular location">
    <subcellularLocation>
        <location evidence="1">Cell membrane</location>
        <topology evidence="1">Multi-pass membrane protein</topology>
    </subcellularLocation>
</comment>
<keyword evidence="3 6" id="KW-0812">Transmembrane</keyword>
<dbReference type="PANTHER" id="PTHR34820">
    <property type="entry name" value="INNER MEMBRANE PROTEIN YEBZ"/>
    <property type="match status" value="1"/>
</dbReference>
<feature type="transmembrane region" description="Helical" evidence="6">
    <location>
        <begin position="183"/>
        <end position="206"/>
    </location>
</feature>
<sequence>MGRAGAPRTGPRWLLLAGPAGLAGVGLAWLLATPSGPDPSSAIRLLSVLLGSTVLGLAALEWLQRGDRRPVVPRADLWRPVAALAGAWSVAEAALLVSAAAETAERAPGVLPAAAFGRFVGEISAGQIGAAALACTAATTVFAAVAFRLGAPWSPVPVAVLAGFALAARPVTGHMSAQTLGSAFVAVHVLAAALWLGPLVAMAMLVRGRGGWALLLPRYSTLAWRCVAALAVTGTVDAAVRLGGPGALVDTGYGRIVLAKAVALVALAGLGWWWRRTWVPAAGAHRTPAEESLRRATVEVLALSVAFGLAAALATTA</sequence>
<dbReference type="GO" id="GO:0005886">
    <property type="term" value="C:plasma membrane"/>
    <property type="evidence" value="ECO:0007669"/>
    <property type="project" value="UniProtKB-SubCell"/>
</dbReference>
<evidence type="ECO:0000256" key="4">
    <source>
        <dbReference type="ARBA" id="ARBA00022989"/>
    </source>
</evidence>
<feature type="transmembrane region" description="Helical" evidence="6">
    <location>
        <begin position="252"/>
        <end position="274"/>
    </location>
</feature>
<organism evidence="8 9">
    <name type="scientific">Rhodococcus tukisamuensis</name>
    <dbReference type="NCBI Taxonomy" id="168276"/>
    <lineage>
        <taxon>Bacteria</taxon>
        <taxon>Bacillati</taxon>
        <taxon>Actinomycetota</taxon>
        <taxon>Actinomycetes</taxon>
        <taxon>Mycobacteriales</taxon>
        <taxon>Nocardiaceae</taxon>
        <taxon>Rhodococcus</taxon>
    </lineage>
</organism>
<gene>
    <name evidence="8" type="ORF">SAMN05444580_10127</name>
</gene>
<feature type="transmembrane region" description="Helical" evidence="6">
    <location>
        <begin position="43"/>
        <end position="63"/>
    </location>
</feature>
<dbReference type="InterPro" id="IPR008457">
    <property type="entry name" value="Cu-R_CopD_dom"/>
</dbReference>
<evidence type="ECO:0000256" key="1">
    <source>
        <dbReference type="ARBA" id="ARBA00004651"/>
    </source>
</evidence>
<keyword evidence="2" id="KW-1003">Cell membrane</keyword>
<evidence type="ECO:0000259" key="7">
    <source>
        <dbReference type="Pfam" id="PF05425"/>
    </source>
</evidence>
<keyword evidence="9" id="KW-1185">Reference proteome</keyword>
<protein>
    <submittedName>
        <fullName evidence="8">Putative copper resistance protein D</fullName>
    </submittedName>
</protein>
<feature type="transmembrane region" description="Helical" evidence="6">
    <location>
        <begin position="294"/>
        <end position="314"/>
    </location>
</feature>
<dbReference type="AlphaFoldDB" id="A0A1G6M2B2"/>
<evidence type="ECO:0000313" key="9">
    <source>
        <dbReference type="Proteomes" id="UP000199417"/>
    </source>
</evidence>
<feature type="transmembrane region" description="Helical" evidence="6">
    <location>
        <begin position="222"/>
        <end position="240"/>
    </location>
</feature>
<evidence type="ECO:0000313" key="8">
    <source>
        <dbReference type="EMBL" id="SDC49096.1"/>
    </source>
</evidence>
<accession>A0A1G6M2B2</accession>
<dbReference type="GO" id="GO:0006825">
    <property type="term" value="P:copper ion transport"/>
    <property type="evidence" value="ECO:0007669"/>
    <property type="project" value="InterPro"/>
</dbReference>
<feature type="transmembrane region" description="Helical" evidence="6">
    <location>
        <begin position="153"/>
        <end position="171"/>
    </location>
</feature>
<keyword evidence="4 6" id="KW-1133">Transmembrane helix</keyword>
<dbReference type="Proteomes" id="UP000199417">
    <property type="component" value="Unassembled WGS sequence"/>
</dbReference>
<feature type="domain" description="Copper resistance protein D" evidence="7">
    <location>
        <begin position="215"/>
        <end position="313"/>
    </location>
</feature>
<dbReference type="STRING" id="168276.SAMN05444580_10127"/>
<dbReference type="Pfam" id="PF05425">
    <property type="entry name" value="CopD"/>
    <property type="match status" value="1"/>
</dbReference>
<feature type="transmembrane region" description="Helical" evidence="6">
    <location>
        <begin position="12"/>
        <end position="31"/>
    </location>
</feature>
<dbReference type="InterPro" id="IPR032694">
    <property type="entry name" value="CopC/D"/>
</dbReference>
<name>A0A1G6M2B2_9NOCA</name>
<dbReference type="PANTHER" id="PTHR34820:SF4">
    <property type="entry name" value="INNER MEMBRANE PROTEIN YEBZ"/>
    <property type="match status" value="1"/>
</dbReference>
<evidence type="ECO:0000256" key="3">
    <source>
        <dbReference type="ARBA" id="ARBA00022692"/>
    </source>
</evidence>
<proteinExistence type="predicted"/>
<reference evidence="8 9" key="1">
    <citation type="submission" date="2016-10" db="EMBL/GenBank/DDBJ databases">
        <authorList>
            <person name="de Groot N.N."/>
        </authorList>
    </citation>
    <scope>NUCLEOTIDE SEQUENCE [LARGE SCALE GENOMIC DNA]</scope>
    <source>
        <strain evidence="8 9">JCM 11308</strain>
    </source>
</reference>
<feature type="transmembrane region" description="Helical" evidence="6">
    <location>
        <begin position="128"/>
        <end position="147"/>
    </location>
</feature>
<evidence type="ECO:0000256" key="6">
    <source>
        <dbReference type="SAM" id="Phobius"/>
    </source>
</evidence>
<dbReference type="EMBL" id="FNAB01000001">
    <property type="protein sequence ID" value="SDC49096.1"/>
    <property type="molecule type" value="Genomic_DNA"/>
</dbReference>
<dbReference type="RefSeq" id="WP_072844329.1">
    <property type="nucleotide sequence ID" value="NZ_FNAB01000001.1"/>
</dbReference>
<evidence type="ECO:0000256" key="5">
    <source>
        <dbReference type="ARBA" id="ARBA00023136"/>
    </source>
</evidence>
<evidence type="ECO:0000256" key="2">
    <source>
        <dbReference type="ARBA" id="ARBA00022475"/>
    </source>
</evidence>
<keyword evidence="5 6" id="KW-0472">Membrane</keyword>